<reference evidence="1 2" key="1">
    <citation type="submission" date="2020-05" db="EMBL/GenBank/DDBJ databases">
        <title>Draft genome sequence of Desulfovibrio sp. strain HN2T.</title>
        <authorList>
            <person name="Ueno A."/>
            <person name="Tamazawa S."/>
            <person name="Tamamura S."/>
            <person name="Murakami T."/>
            <person name="Kiyama T."/>
            <person name="Inomata H."/>
            <person name="Amano Y."/>
            <person name="Miyakawa K."/>
            <person name="Tamaki H."/>
            <person name="Naganuma T."/>
            <person name="Kaneko K."/>
        </authorList>
    </citation>
    <scope>NUCLEOTIDE SEQUENCE [LARGE SCALE GENOMIC DNA]</scope>
    <source>
        <strain evidence="1 2">HN2</strain>
    </source>
</reference>
<evidence type="ECO:0000313" key="1">
    <source>
        <dbReference type="EMBL" id="GFM35291.1"/>
    </source>
</evidence>
<comment type="caution">
    <text evidence="1">The sequence shown here is derived from an EMBL/GenBank/DDBJ whole genome shotgun (WGS) entry which is preliminary data.</text>
</comment>
<name>A0A7J0BPT9_9BACT</name>
<proteinExistence type="predicted"/>
<dbReference type="Proteomes" id="UP000503840">
    <property type="component" value="Unassembled WGS sequence"/>
</dbReference>
<accession>A0A7J0BPT9</accession>
<keyword evidence="2" id="KW-1185">Reference proteome</keyword>
<evidence type="ECO:0008006" key="3">
    <source>
        <dbReference type="Google" id="ProtNLM"/>
    </source>
</evidence>
<evidence type="ECO:0000313" key="2">
    <source>
        <dbReference type="Proteomes" id="UP000503840"/>
    </source>
</evidence>
<protein>
    <recommendedName>
        <fullName evidence="3">PilZ domain-containing protein</fullName>
    </recommendedName>
</protein>
<gene>
    <name evidence="1" type="ORF">DSM101010T_36560</name>
</gene>
<dbReference type="EMBL" id="BLVO01000016">
    <property type="protein sequence ID" value="GFM35291.1"/>
    <property type="molecule type" value="Genomic_DNA"/>
</dbReference>
<organism evidence="1 2">
    <name type="scientific">Desulfovibrio subterraneus</name>
    <dbReference type="NCBI Taxonomy" id="2718620"/>
    <lineage>
        <taxon>Bacteria</taxon>
        <taxon>Pseudomonadati</taxon>
        <taxon>Thermodesulfobacteriota</taxon>
        <taxon>Desulfovibrionia</taxon>
        <taxon>Desulfovibrionales</taxon>
        <taxon>Desulfovibrionaceae</taxon>
        <taxon>Desulfovibrio</taxon>
    </lineage>
</organism>
<sequence>MQYDGVYYFVSCEQCEKAGPRTDSPEDALVMWNSNSSTMFVYGEDLRKSRILKKMECQDRRDDRFVVQIPIVLAVGGIRGRRVTGVMRNVSHFGAFLELTGGDVSAVPVGIEDFRDMETYLFFKLPKEMPKPEDGADTSVQTFRFSPRHLHQKREVVAVGGCFVQLKTDQTETLTALVNYSSEILAAHA</sequence>
<dbReference type="AlphaFoldDB" id="A0A7J0BPT9"/>